<dbReference type="RefSeq" id="WP_249454807.1">
    <property type="nucleotide sequence ID" value="NZ_CP097253.1"/>
</dbReference>
<evidence type="ECO:0000313" key="4">
    <source>
        <dbReference type="Proteomes" id="UP000831921"/>
    </source>
</evidence>
<dbReference type="Proteomes" id="UP000831921">
    <property type="component" value="Chromosome"/>
</dbReference>
<feature type="compositionally biased region" description="Basic and acidic residues" evidence="1">
    <location>
        <begin position="111"/>
        <end position="123"/>
    </location>
</feature>
<gene>
    <name evidence="3" type="ORF">M1K48_09765</name>
</gene>
<dbReference type="EMBL" id="CP097253">
    <property type="protein sequence ID" value="UUR07227.1"/>
    <property type="molecule type" value="Genomic_DNA"/>
</dbReference>
<evidence type="ECO:0000256" key="2">
    <source>
        <dbReference type="SAM" id="SignalP"/>
    </source>
</evidence>
<feature type="compositionally biased region" description="Basic and acidic residues" evidence="1">
    <location>
        <begin position="132"/>
        <end position="142"/>
    </location>
</feature>
<feature type="compositionally biased region" description="Gly residues" evidence="1">
    <location>
        <begin position="24"/>
        <end position="95"/>
    </location>
</feature>
<accession>A0ABY5MS53</accession>
<evidence type="ECO:0008006" key="5">
    <source>
        <dbReference type="Google" id="ProtNLM"/>
    </source>
</evidence>
<proteinExistence type="predicted"/>
<feature type="region of interest" description="Disordered" evidence="1">
    <location>
        <begin position="20"/>
        <end position="156"/>
    </location>
</feature>
<sequence length="401" mass="43057">MKNSLILAGAAALAFTAPVLAQPGKGGGGGNGNGGGKGGGPAAQVQKGGGGGGGPQMRGNGGGGGPKEMRGGGGQQQARGNGGGGGKQQMRGGGAPQREARGGGGPQEMRGPGKREMRVERQAQRQQQQRGPVREARAERGGGKQFKGNGKGDVRIAQDRGPAQYDARYVQRTDRVDGKFFRSDQGYNYVASPAFRTTGLVDGCPPGLAAKGNGCLPPGQAKKLVGGAIPVALGSALLPTYYRNWYPDNDDYYYRTSDDYVYRIDRDRNYVDAYWPLADDWNGAYYVGSAYPQDYLGYYNVPVQYQPWYADNGDDYYRYADGAIYQVDRQGGVIESIVSLLAGGFGVGQQIPAGYDAYNVPYDYRDRYVDNDEHMYRYNDGYIYDVDPTTQIVQAIVETLV</sequence>
<keyword evidence="4" id="KW-1185">Reference proteome</keyword>
<keyword evidence="2" id="KW-0732">Signal</keyword>
<feature type="chain" id="PRO_5047469426" description="RcnB family protein" evidence="2">
    <location>
        <begin position="22"/>
        <end position="401"/>
    </location>
</feature>
<name>A0ABY5MS53_9SPHN</name>
<reference evidence="3 4" key="1">
    <citation type="submission" date="2022-05" db="EMBL/GenBank/DDBJ databases">
        <title>S8-45 Sphingomonas ultraviolaceadurans.</title>
        <authorList>
            <person name="Liu Y."/>
        </authorList>
    </citation>
    <scope>NUCLEOTIDE SEQUENCE [LARGE SCALE GENOMIC DNA]</scope>
    <source>
        <strain evidence="3 4">S8-45</strain>
    </source>
</reference>
<feature type="signal peptide" evidence="2">
    <location>
        <begin position="1"/>
        <end position="21"/>
    </location>
</feature>
<evidence type="ECO:0000313" key="3">
    <source>
        <dbReference type="EMBL" id="UUR07227.1"/>
    </source>
</evidence>
<organism evidence="3 4">
    <name type="scientific">Sphingomonas glaciei</name>
    <dbReference type="NCBI Taxonomy" id="2938948"/>
    <lineage>
        <taxon>Bacteria</taxon>
        <taxon>Pseudomonadati</taxon>
        <taxon>Pseudomonadota</taxon>
        <taxon>Alphaproteobacteria</taxon>
        <taxon>Sphingomonadales</taxon>
        <taxon>Sphingomonadaceae</taxon>
        <taxon>Sphingomonas</taxon>
    </lineage>
</organism>
<protein>
    <recommendedName>
        <fullName evidence="5">RcnB family protein</fullName>
    </recommendedName>
</protein>
<evidence type="ECO:0000256" key="1">
    <source>
        <dbReference type="SAM" id="MobiDB-lite"/>
    </source>
</evidence>